<keyword evidence="3" id="KW-0808">Transferase</keyword>
<reference evidence="4" key="1">
    <citation type="journal article" date="2018" name="Nat. Microbiol.">
        <title>Leveraging single-cell genomics to expand the fungal tree of life.</title>
        <authorList>
            <person name="Ahrendt S.R."/>
            <person name="Quandt C.A."/>
            <person name="Ciobanu D."/>
            <person name="Clum A."/>
            <person name="Salamov A."/>
            <person name="Andreopoulos B."/>
            <person name="Cheng J.F."/>
            <person name="Woyke T."/>
            <person name="Pelin A."/>
            <person name="Henrissat B."/>
            <person name="Reynolds N.K."/>
            <person name="Benny G.L."/>
            <person name="Smith M.E."/>
            <person name="James T.Y."/>
            <person name="Grigoriev I.V."/>
        </authorList>
    </citation>
    <scope>NUCLEOTIDE SEQUENCE [LARGE SCALE GENOMIC DNA]</scope>
    <source>
        <strain evidence="4">Baker2002</strain>
    </source>
</reference>
<sequence length="761" mass="87400">MSRRPIFANKEDANAREALVLYEAKKYKKALKLVDQNLKKNFSHAESLALKGVTNYQLGHKQESESYILKALKKGSKNYLVNHLAGIYYRNVENYPEAAKWYNAAVDNGSQNTPILRDLALLQLQIRDYKNLRTCRQRYAESQPQYRANWTAVAVADHLNKDYDAAFKTLSKIEGIIKPHLQEPERYEQSECSLYKVQIITEAGNIARALEELEADTDDIRDRLAFLEYKAKFLLLLGKLKEASIVYRQLLQRNPDNAFYYESLETALGTTAAPLEIRLKLYDRLALFYPRADPPQYLPLTFLPTLHPEFRKRASLYVLSQLKRGVPAAFVNVKPLYKNAKKAAVILSVVQDFYQDIKDYPPPVYVSANYFFAQHYLHFNNLEKAIGYINTALDHSPILAELYIVKARIYKHMGDFNEANSVMQKGRSLDLQDRFINSKATKYLLRANKVEEAIDCVSMFSKLDRCSINGLKDLHTMQSNWILVESAEAYARKYAEQKALLQSESHDAEEQAEIADMAELYLGLALKRFYAILNVFKVYVNDQFDYHSYCMRKGTPRDYIDMIRWEDNIHSTPIYVRAIKGLSTLLWQIRDRSSLADDEETSGKDKKKRNIKKTRQLNIKKKSELIAIVESVTNDQDPLGQVCLGELRESGAILEKLEVYVKQLSLEAANYVFTWDLSFKLYSAERKYVLALQALKSWAARLDPQQKKTKVVGNRVIDFQSTLTNDTTSNAAIVKATQKGLESAFPELANGQQEFSSVYCN</sequence>
<evidence type="ECO:0000313" key="3">
    <source>
        <dbReference type="EMBL" id="RKP31833.1"/>
    </source>
</evidence>
<dbReference type="Pfam" id="PF12569">
    <property type="entry name" value="NatA_aux_su"/>
    <property type="match status" value="2"/>
</dbReference>
<keyword evidence="2" id="KW-0802">TPR repeat</keyword>
<evidence type="ECO:0000256" key="2">
    <source>
        <dbReference type="ARBA" id="ARBA00022803"/>
    </source>
</evidence>
<dbReference type="InterPro" id="IPR019734">
    <property type="entry name" value="TPR_rpt"/>
</dbReference>
<dbReference type="OrthoDB" id="10263032at2759"/>
<name>A0A4P9ZFZ5_9ASCO</name>
<dbReference type="InterPro" id="IPR021183">
    <property type="entry name" value="NatA_aux_su"/>
</dbReference>
<dbReference type="EMBL" id="ML004437">
    <property type="protein sequence ID" value="RKP31833.1"/>
    <property type="molecule type" value="Genomic_DNA"/>
</dbReference>
<dbReference type="Proteomes" id="UP000268321">
    <property type="component" value="Unassembled WGS sequence"/>
</dbReference>
<dbReference type="PIRSF" id="PIRSF000422">
    <property type="entry name" value="N-terminal-AcTrfase-A_aux_su"/>
    <property type="match status" value="1"/>
</dbReference>
<dbReference type="InterPro" id="IPR011990">
    <property type="entry name" value="TPR-like_helical_dom_sf"/>
</dbReference>
<evidence type="ECO:0000256" key="1">
    <source>
        <dbReference type="ARBA" id="ARBA00022737"/>
    </source>
</evidence>
<protein>
    <submittedName>
        <fullName evidence="3">N-terminal acetyltransferase A, auxiliary subunit</fullName>
    </submittedName>
</protein>
<proteinExistence type="predicted"/>
<keyword evidence="4" id="KW-1185">Reference proteome</keyword>
<accession>A0A4P9ZFZ5</accession>
<dbReference type="Gene3D" id="1.25.40.1010">
    <property type="match status" value="1"/>
</dbReference>
<dbReference type="SMART" id="SM00028">
    <property type="entry name" value="TPR"/>
    <property type="match status" value="6"/>
</dbReference>
<dbReference type="AlphaFoldDB" id="A0A4P9ZFZ5"/>
<dbReference type="SUPFAM" id="SSF48452">
    <property type="entry name" value="TPR-like"/>
    <property type="match status" value="2"/>
</dbReference>
<dbReference type="GO" id="GO:0031415">
    <property type="term" value="C:NatA complex"/>
    <property type="evidence" value="ECO:0007669"/>
    <property type="project" value="TreeGrafter"/>
</dbReference>
<dbReference type="PANTHER" id="PTHR22767">
    <property type="entry name" value="N-TERMINAL ACETYLTRANSFERASE-RELATED"/>
    <property type="match status" value="1"/>
</dbReference>
<organism evidence="3 4">
    <name type="scientific">Metschnikowia bicuspidata</name>
    <dbReference type="NCBI Taxonomy" id="27322"/>
    <lineage>
        <taxon>Eukaryota</taxon>
        <taxon>Fungi</taxon>
        <taxon>Dikarya</taxon>
        <taxon>Ascomycota</taxon>
        <taxon>Saccharomycotina</taxon>
        <taxon>Pichiomycetes</taxon>
        <taxon>Metschnikowiaceae</taxon>
        <taxon>Metschnikowia</taxon>
    </lineage>
</organism>
<dbReference type="PANTHER" id="PTHR22767:SF2">
    <property type="entry name" value="N(ALPHA)-ACETYLTRANSFERASE 15_16, ISOFORM A"/>
    <property type="match status" value="1"/>
</dbReference>
<evidence type="ECO:0000313" key="4">
    <source>
        <dbReference type="Proteomes" id="UP000268321"/>
    </source>
</evidence>
<dbReference type="GO" id="GO:0016740">
    <property type="term" value="F:transferase activity"/>
    <property type="evidence" value="ECO:0007669"/>
    <property type="project" value="UniProtKB-KW"/>
</dbReference>
<dbReference type="Gene3D" id="1.25.40.1040">
    <property type="match status" value="1"/>
</dbReference>
<gene>
    <name evidence="3" type="ORF">METBISCDRAFT_26310</name>
</gene>
<keyword evidence="1" id="KW-0677">Repeat</keyword>